<geneLocation type="plasmid" evidence="2 4">
    <name>unnamed1</name>
</geneLocation>
<evidence type="ECO:0000313" key="1">
    <source>
        <dbReference type="EMBL" id="QCJ00539.1"/>
    </source>
</evidence>
<dbReference type="EMBL" id="CP039693">
    <property type="protein sequence ID" value="QCJ00539.1"/>
    <property type="molecule type" value="Genomic_DNA"/>
</dbReference>
<keyword evidence="4" id="KW-1185">Reference proteome</keyword>
<name>A0A4D7DVV0_9HYPH</name>
<gene>
    <name evidence="1" type="ORF">CFBP5473_21255</name>
    <name evidence="2" type="ORF">J5285_25395</name>
</gene>
<proteinExistence type="predicted"/>
<dbReference type="Proteomes" id="UP000298545">
    <property type="component" value="Plasmid pAlCFBP5473"/>
</dbReference>
<sequence>MSIAKISARKCASNVIVSTTPDVCWTPVGSDVVKVGYSSIAFLDTAIRHSTTVRNNGKFDFQLNSRCSKSTGHEPGTKRGVVVPGYLGPAHVEVASYFVFSEGWATCSHRDPAWINRPDPGPVEPQKSQVQAPIILAANDGTPGNNRAQNAQVDAVCRILKLTKDQRQMLHREIGGQNYGFQEIMECAKDMFGK</sequence>
<evidence type="ECO:0000313" key="4">
    <source>
        <dbReference type="Proteomes" id="UP000826513"/>
    </source>
</evidence>
<protein>
    <submittedName>
        <fullName evidence="1">DUF4150 domain-containing protein</fullName>
    </submittedName>
</protein>
<dbReference type="AlphaFoldDB" id="A0A4D7DVV0"/>
<evidence type="ECO:0000313" key="3">
    <source>
        <dbReference type="Proteomes" id="UP000298545"/>
    </source>
</evidence>
<dbReference type="RefSeq" id="WP_027676856.1">
    <property type="nucleotide sequence ID" value="NZ_CP039693.1"/>
</dbReference>
<dbReference type="STRING" id="1367849.GCA_000518585_04334"/>
<evidence type="ECO:0000313" key="2">
    <source>
        <dbReference type="EMBL" id="QYA10534.1"/>
    </source>
</evidence>
<dbReference type="Pfam" id="PF13665">
    <property type="entry name" value="Tox-PAAR-like"/>
    <property type="match status" value="1"/>
</dbReference>
<geneLocation type="plasmid" evidence="1">
    <name>pAlCFBP5473</name>
</geneLocation>
<accession>A0A4D7DVV0</accession>
<dbReference type="EMBL" id="CP072170">
    <property type="protein sequence ID" value="QYA10534.1"/>
    <property type="molecule type" value="Genomic_DNA"/>
</dbReference>
<dbReference type="Proteomes" id="UP000826513">
    <property type="component" value="Plasmid unnamed1"/>
</dbReference>
<dbReference type="KEGG" id="alf:CFBP5473_21255"/>
<keyword evidence="1" id="KW-0614">Plasmid</keyword>
<reference evidence="2 4" key="2">
    <citation type="submission" date="2021-03" db="EMBL/GenBank/DDBJ databases">
        <title>Rapid diversification of plasmids in a genus of pathogenic and nitrogen fixing bacteria.</title>
        <authorList>
            <person name="Weisberg A.J."/>
            <person name="Miller M."/>
            <person name="Ream W."/>
            <person name="Grunwald N.J."/>
            <person name="Chang J.H."/>
        </authorList>
    </citation>
    <scope>NUCLEOTIDE SEQUENCE [LARGE SCALE GENOMIC DNA]</scope>
    <source>
        <strain evidence="2 4">AF3.44</strain>
        <plasmid evidence="2 4">unnamed1</plasmid>
    </source>
</reference>
<reference evidence="1 3" key="1">
    <citation type="submission" date="2019-04" db="EMBL/GenBank/DDBJ databases">
        <title>Complete genome sequence of Agrobacterium larrymoorei CFBP5473.</title>
        <authorList>
            <person name="Haryono M."/>
            <person name="Chou L."/>
            <person name="Lin Y.-C."/>
            <person name="Lai E.-M."/>
            <person name="Kuo C.-H."/>
        </authorList>
    </citation>
    <scope>NUCLEOTIDE SEQUENCE [LARGE SCALE GENOMIC DNA]</scope>
    <source>
        <strain evidence="1 3">CFBP5473</strain>
        <plasmid evidence="1">pAlCFBP5473</plasmid>
        <plasmid evidence="3">palcfbp5473</plasmid>
    </source>
</reference>
<organism evidence="1 3">
    <name type="scientific">Agrobacterium larrymoorei</name>
    <dbReference type="NCBI Taxonomy" id="160699"/>
    <lineage>
        <taxon>Bacteria</taxon>
        <taxon>Pseudomonadati</taxon>
        <taxon>Pseudomonadota</taxon>
        <taxon>Alphaproteobacteria</taxon>
        <taxon>Hyphomicrobiales</taxon>
        <taxon>Rhizobiaceae</taxon>
        <taxon>Rhizobium/Agrobacterium group</taxon>
        <taxon>Agrobacterium</taxon>
    </lineage>
</organism>
<dbReference type="OrthoDB" id="8852350at2"/>
<geneLocation type="plasmid" evidence="3">
    <name>palcfbp5473</name>
</geneLocation>